<feature type="transmembrane region" description="Helical" evidence="8">
    <location>
        <begin position="319"/>
        <end position="336"/>
    </location>
</feature>
<protein>
    <recommendedName>
        <fullName evidence="9">Glycosyltransferase RgtA/B/C/D-like domain-containing protein</fullName>
    </recommendedName>
</protein>
<evidence type="ECO:0000256" key="2">
    <source>
        <dbReference type="ARBA" id="ARBA00022475"/>
    </source>
</evidence>
<dbReference type="EMBL" id="BMHI01000005">
    <property type="protein sequence ID" value="GGB41618.1"/>
    <property type="molecule type" value="Genomic_DNA"/>
</dbReference>
<evidence type="ECO:0000256" key="5">
    <source>
        <dbReference type="ARBA" id="ARBA00022692"/>
    </source>
</evidence>
<evidence type="ECO:0000256" key="1">
    <source>
        <dbReference type="ARBA" id="ARBA00004651"/>
    </source>
</evidence>
<evidence type="ECO:0000259" key="9">
    <source>
        <dbReference type="Pfam" id="PF13231"/>
    </source>
</evidence>
<keyword evidence="2" id="KW-1003">Cell membrane</keyword>
<sequence length="526" mass="55725">MTDQAARAAQLRARVPRPPAPVLAEQLRRGLAPVTRRWQELHRRPRASTVVLVVALVSGAALRLVGLGSVGLNSDEAVYAGQGASLAGNPHFTPLFPIVRAHPLLVQILVSPLYRSGVPDQPGRYVAAAFGVGTIALVHVLGRTLYDARVGALAALFLAVMPYHVVISRQLMLDGPMTFFATASLTTFAAAARRGDGRLLPAAGMLLGLAALCKEPAVILLGAGFAFIALATRLWHPVRYPIAAGALTMTLTLTYPVLTSLSGGARGGQSYLVWQLSRPPNHSLGFYPVVVGGSIGLVLIAVAGAGLVLFRRRLSWRETLLLCWVGVPLLYFEIWPTKGFAYLAPLAPPVAVLAAVALARVGRAGRVRAVGGRLLAIGCVATLLVPSIAGIVSPTASGLAGAGGLPGGREAGRWIAGHTAPGTQLITIGPSMANVLQFYGGRRADGLSVSPNPLHRNPSYIPIRNADHALRSGQYQYIVWDGFSARRSAHFAERAMQLVRRFHGIPVLTERSADGRRLVTIYRVTP</sequence>
<dbReference type="GO" id="GO:0016763">
    <property type="term" value="F:pentosyltransferase activity"/>
    <property type="evidence" value="ECO:0007669"/>
    <property type="project" value="TreeGrafter"/>
</dbReference>
<dbReference type="GO" id="GO:0009103">
    <property type="term" value="P:lipopolysaccharide biosynthetic process"/>
    <property type="evidence" value="ECO:0007669"/>
    <property type="project" value="UniProtKB-ARBA"/>
</dbReference>
<dbReference type="Pfam" id="PF13231">
    <property type="entry name" value="PMT_2"/>
    <property type="match status" value="1"/>
</dbReference>
<evidence type="ECO:0000256" key="6">
    <source>
        <dbReference type="ARBA" id="ARBA00022989"/>
    </source>
</evidence>
<feature type="transmembrane region" description="Helical" evidence="8">
    <location>
        <begin position="242"/>
        <end position="265"/>
    </location>
</feature>
<organism evidence="10 11">
    <name type="scientific">Flexivirga endophytica</name>
    <dbReference type="NCBI Taxonomy" id="1849103"/>
    <lineage>
        <taxon>Bacteria</taxon>
        <taxon>Bacillati</taxon>
        <taxon>Actinomycetota</taxon>
        <taxon>Actinomycetes</taxon>
        <taxon>Micrococcales</taxon>
        <taxon>Dermacoccaceae</taxon>
        <taxon>Flexivirga</taxon>
    </lineage>
</organism>
<comment type="subcellular location">
    <subcellularLocation>
        <location evidence="1">Cell membrane</location>
        <topology evidence="1">Multi-pass membrane protein</topology>
    </subcellularLocation>
</comment>
<dbReference type="GO" id="GO:0005886">
    <property type="term" value="C:plasma membrane"/>
    <property type="evidence" value="ECO:0007669"/>
    <property type="project" value="UniProtKB-SubCell"/>
</dbReference>
<name>A0A916TE64_9MICO</name>
<gene>
    <name evidence="10" type="ORF">GCM10011492_35690</name>
</gene>
<evidence type="ECO:0000256" key="7">
    <source>
        <dbReference type="ARBA" id="ARBA00023136"/>
    </source>
</evidence>
<feature type="transmembrane region" description="Helical" evidence="8">
    <location>
        <begin position="342"/>
        <end position="362"/>
    </location>
</feature>
<dbReference type="PANTHER" id="PTHR33908:SF11">
    <property type="entry name" value="MEMBRANE PROTEIN"/>
    <property type="match status" value="1"/>
</dbReference>
<feature type="transmembrane region" description="Helical" evidence="8">
    <location>
        <begin position="125"/>
        <end position="142"/>
    </location>
</feature>
<keyword evidence="11" id="KW-1185">Reference proteome</keyword>
<keyword evidence="3" id="KW-0328">Glycosyltransferase</keyword>
<feature type="transmembrane region" description="Helical" evidence="8">
    <location>
        <begin position="285"/>
        <end position="310"/>
    </location>
</feature>
<evidence type="ECO:0000256" key="4">
    <source>
        <dbReference type="ARBA" id="ARBA00022679"/>
    </source>
</evidence>
<accession>A0A916TE64</accession>
<evidence type="ECO:0000313" key="10">
    <source>
        <dbReference type="EMBL" id="GGB41618.1"/>
    </source>
</evidence>
<dbReference type="InterPro" id="IPR050297">
    <property type="entry name" value="LipidA_mod_glycosyltrf_83"/>
</dbReference>
<comment type="caution">
    <text evidence="10">The sequence shown here is derived from an EMBL/GenBank/DDBJ whole genome shotgun (WGS) entry which is preliminary data.</text>
</comment>
<feature type="transmembrane region" description="Helical" evidence="8">
    <location>
        <begin position="374"/>
        <end position="392"/>
    </location>
</feature>
<evidence type="ECO:0000256" key="3">
    <source>
        <dbReference type="ARBA" id="ARBA00022676"/>
    </source>
</evidence>
<feature type="domain" description="Glycosyltransferase RgtA/B/C/D-like" evidence="9">
    <location>
        <begin position="117"/>
        <end position="258"/>
    </location>
</feature>
<dbReference type="Proteomes" id="UP000636793">
    <property type="component" value="Unassembled WGS sequence"/>
</dbReference>
<feature type="transmembrane region" description="Helical" evidence="8">
    <location>
        <begin position="148"/>
        <end position="166"/>
    </location>
</feature>
<feature type="transmembrane region" description="Helical" evidence="8">
    <location>
        <begin position="204"/>
        <end position="230"/>
    </location>
</feature>
<dbReference type="AlphaFoldDB" id="A0A916TE64"/>
<feature type="transmembrane region" description="Helical" evidence="8">
    <location>
        <begin position="50"/>
        <end position="72"/>
    </location>
</feature>
<evidence type="ECO:0000313" key="11">
    <source>
        <dbReference type="Proteomes" id="UP000636793"/>
    </source>
</evidence>
<evidence type="ECO:0000256" key="8">
    <source>
        <dbReference type="SAM" id="Phobius"/>
    </source>
</evidence>
<keyword evidence="5 8" id="KW-0812">Transmembrane</keyword>
<proteinExistence type="predicted"/>
<keyword evidence="4" id="KW-0808">Transferase</keyword>
<dbReference type="InterPro" id="IPR038731">
    <property type="entry name" value="RgtA/B/C-like"/>
</dbReference>
<reference evidence="10" key="1">
    <citation type="journal article" date="2014" name="Int. J. Syst. Evol. Microbiol.">
        <title>Complete genome sequence of Corynebacterium casei LMG S-19264T (=DSM 44701T), isolated from a smear-ripened cheese.</title>
        <authorList>
            <consortium name="US DOE Joint Genome Institute (JGI-PGF)"/>
            <person name="Walter F."/>
            <person name="Albersmeier A."/>
            <person name="Kalinowski J."/>
            <person name="Ruckert C."/>
        </authorList>
    </citation>
    <scope>NUCLEOTIDE SEQUENCE</scope>
    <source>
        <strain evidence="10">CGMCC 1.15085</strain>
    </source>
</reference>
<dbReference type="RefSeq" id="WP_188838369.1">
    <property type="nucleotide sequence ID" value="NZ_BMHI01000005.1"/>
</dbReference>
<reference evidence="10" key="2">
    <citation type="submission" date="2020-09" db="EMBL/GenBank/DDBJ databases">
        <authorList>
            <person name="Sun Q."/>
            <person name="Zhou Y."/>
        </authorList>
    </citation>
    <scope>NUCLEOTIDE SEQUENCE</scope>
    <source>
        <strain evidence="10">CGMCC 1.15085</strain>
    </source>
</reference>
<keyword evidence="7 8" id="KW-0472">Membrane</keyword>
<keyword evidence="6 8" id="KW-1133">Transmembrane helix</keyword>
<dbReference type="PANTHER" id="PTHR33908">
    <property type="entry name" value="MANNOSYLTRANSFERASE YKCB-RELATED"/>
    <property type="match status" value="1"/>
</dbReference>